<protein>
    <submittedName>
        <fullName evidence="1">Uncharacterized protein</fullName>
    </submittedName>
</protein>
<reference evidence="1" key="1">
    <citation type="submission" date="2021-10" db="EMBL/GenBank/DDBJ databases">
        <title>Melipona bicolor Genome sequencing and assembly.</title>
        <authorList>
            <person name="Araujo N.S."/>
            <person name="Arias M.C."/>
        </authorList>
    </citation>
    <scope>NUCLEOTIDE SEQUENCE</scope>
    <source>
        <strain evidence="1">USP_2M_L1-L4_2017</strain>
        <tissue evidence="1">Whole body</tissue>
    </source>
</reference>
<comment type="caution">
    <text evidence="1">The sequence shown here is derived from an EMBL/GenBank/DDBJ whole genome shotgun (WGS) entry which is preliminary data.</text>
</comment>
<sequence length="233" mass="27012">MTFHSVCRHGKPLRQTANSNVERFMDTRETKGKQGDSYSQRFWIVGGIVARANDAERKEDKSFDVSEGSPLTVKYLRAAYRARPAIKRKIRIRICQTHETGKNSEFNVARSRVLRNFLKYREVSWIQRKIRQRPEKIPLKSSKRSVGKSSRENSQRSLRCFLVEASYNFGYENAVSRHWWRADVSTLFLILPNARARDSQTMEMDGESMDREGSKDQRVAICAINYRPSGQGV</sequence>
<evidence type="ECO:0000313" key="1">
    <source>
        <dbReference type="EMBL" id="KAK1136569.1"/>
    </source>
</evidence>
<dbReference type="AlphaFoldDB" id="A0AA40GFT8"/>
<name>A0AA40GFT8_9HYME</name>
<dbReference type="EMBL" id="JAHYIQ010000001">
    <property type="protein sequence ID" value="KAK1136569.1"/>
    <property type="molecule type" value="Genomic_DNA"/>
</dbReference>
<evidence type="ECO:0000313" key="2">
    <source>
        <dbReference type="Proteomes" id="UP001177670"/>
    </source>
</evidence>
<dbReference type="Proteomes" id="UP001177670">
    <property type="component" value="Unassembled WGS sequence"/>
</dbReference>
<keyword evidence="2" id="KW-1185">Reference proteome</keyword>
<proteinExistence type="predicted"/>
<gene>
    <name evidence="1" type="ORF">K0M31_001115</name>
</gene>
<organism evidence="1 2">
    <name type="scientific">Melipona bicolor</name>
    <dbReference type="NCBI Taxonomy" id="60889"/>
    <lineage>
        <taxon>Eukaryota</taxon>
        <taxon>Metazoa</taxon>
        <taxon>Ecdysozoa</taxon>
        <taxon>Arthropoda</taxon>
        <taxon>Hexapoda</taxon>
        <taxon>Insecta</taxon>
        <taxon>Pterygota</taxon>
        <taxon>Neoptera</taxon>
        <taxon>Endopterygota</taxon>
        <taxon>Hymenoptera</taxon>
        <taxon>Apocrita</taxon>
        <taxon>Aculeata</taxon>
        <taxon>Apoidea</taxon>
        <taxon>Anthophila</taxon>
        <taxon>Apidae</taxon>
        <taxon>Melipona</taxon>
    </lineage>
</organism>
<accession>A0AA40GFT8</accession>